<protein>
    <recommendedName>
        <fullName evidence="2">Thioredoxin-like fold domain-containing protein</fullName>
    </recommendedName>
</protein>
<sequence length="211" mass="24067">MYANRDAVNGLSKSIAKFHTYCKRKKMNDDRSYSSLLVPPSTQDWMQGVLSAKVVLVMYGDYQCSRSADVYRMIQGIKQELSASFGEDYLCFIFRHFPQTQIHPHAQRAAEVAEAAAAQGQFWPMHDTLFVYQQKLENGYLVEYANDLGLDIPQFLKNLSKQVYVDRIHEDIESGIHSGVTTAPVLFINTIRYTARWKMTELMTAIVAASH</sequence>
<dbReference type="EMBL" id="AP018216">
    <property type="protein sequence ID" value="BAY67761.1"/>
    <property type="molecule type" value="Genomic_DNA"/>
</dbReference>
<reference evidence="3 4" key="1">
    <citation type="submission" date="2017-06" db="EMBL/GenBank/DDBJ databases">
        <title>Genome sequencing of cyanobaciteial culture collection at National Institute for Environmental Studies (NIES).</title>
        <authorList>
            <person name="Hirose Y."/>
            <person name="Shimura Y."/>
            <person name="Fujisawa T."/>
            <person name="Nakamura Y."/>
            <person name="Kawachi M."/>
        </authorList>
    </citation>
    <scope>NUCLEOTIDE SEQUENCE [LARGE SCALE GENOMIC DNA]</scope>
    <source>
        <strain evidence="3 4">NIES-23</strain>
    </source>
</reference>
<name>A0A1Z4KFJ8_ANAVA</name>
<comment type="similarity">
    <text evidence="1">Belongs to the thioredoxin family. DsbA subfamily.</text>
</comment>
<dbReference type="InterPro" id="IPR036249">
    <property type="entry name" value="Thioredoxin-like_sf"/>
</dbReference>
<accession>A0A1Z4KFJ8</accession>
<dbReference type="PANTHER" id="PTHR13887:SF55">
    <property type="entry name" value="SLR0313 PROTEIN"/>
    <property type="match status" value="1"/>
</dbReference>
<dbReference type="Pfam" id="PF13462">
    <property type="entry name" value="Thioredoxin_4"/>
    <property type="match status" value="1"/>
</dbReference>
<dbReference type="AlphaFoldDB" id="A0A1Z4KFJ8"/>
<evidence type="ECO:0000313" key="3">
    <source>
        <dbReference type="EMBL" id="BAY67761.1"/>
    </source>
</evidence>
<feature type="domain" description="Thioredoxin-like fold" evidence="2">
    <location>
        <begin position="44"/>
        <end position="206"/>
    </location>
</feature>
<evidence type="ECO:0000313" key="4">
    <source>
        <dbReference type="Proteomes" id="UP000217507"/>
    </source>
</evidence>
<evidence type="ECO:0000256" key="1">
    <source>
        <dbReference type="ARBA" id="ARBA00005791"/>
    </source>
</evidence>
<dbReference type="PANTHER" id="PTHR13887">
    <property type="entry name" value="GLUTATHIONE S-TRANSFERASE KAPPA"/>
    <property type="match status" value="1"/>
</dbReference>
<gene>
    <name evidence="3" type="ORF">NIES23_05430</name>
</gene>
<dbReference type="Gene3D" id="3.40.30.10">
    <property type="entry name" value="Glutaredoxin"/>
    <property type="match status" value="1"/>
</dbReference>
<evidence type="ECO:0000259" key="2">
    <source>
        <dbReference type="Pfam" id="PF13462"/>
    </source>
</evidence>
<proteinExistence type="inferred from homology"/>
<dbReference type="SUPFAM" id="SSF52833">
    <property type="entry name" value="Thioredoxin-like"/>
    <property type="match status" value="1"/>
</dbReference>
<dbReference type="Proteomes" id="UP000217507">
    <property type="component" value="Chromosome"/>
</dbReference>
<organism evidence="3 4">
    <name type="scientific">Trichormus variabilis NIES-23</name>
    <dbReference type="NCBI Taxonomy" id="1973479"/>
    <lineage>
        <taxon>Bacteria</taxon>
        <taxon>Bacillati</taxon>
        <taxon>Cyanobacteriota</taxon>
        <taxon>Cyanophyceae</taxon>
        <taxon>Nostocales</taxon>
        <taxon>Nostocaceae</taxon>
        <taxon>Trichormus</taxon>
    </lineage>
</organism>
<dbReference type="InterPro" id="IPR012336">
    <property type="entry name" value="Thioredoxin-like_fold"/>
</dbReference>